<accession>A0A5J4VBQ1</accession>
<comment type="caution">
    <text evidence="2">The sequence shown here is derived from an EMBL/GenBank/DDBJ whole genome shotgun (WGS) entry which is preliminary data.</text>
</comment>
<name>A0A5J4VBQ1_9EUKA</name>
<organism evidence="2 3">
    <name type="scientific">Streblomastix strix</name>
    <dbReference type="NCBI Taxonomy" id="222440"/>
    <lineage>
        <taxon>Eukaryota</taxon>
        <taxon>Metamonada</taxon>
        <taxon>Preaxostyla</taxon>
        <taxon>Oxymonadida</taxon>
        <taxon>Streblomastigidae</taxon>
        <taxon>Streblomastix</taxon>
    </lineage>
</organism>
<dbReference type="AlphaFoldDB" id="A0A5J4VBQ1"/>
<evidence type="ECO:0000256" key="1">
    <source>
        <dbReference type="SAM" id="MobiDB-lite"/>
    </source>
</evidence>
<dbReference type="Proteomes" id="UP000324800">
    <property type="component" value="Unassembled WGS sequence"/>
</dbReference>
<feature type="compositionally biased region" description="Low complexity" evidence="1">
    <location>
        <begin position="7"/>
        <end position="19"/>
    </location>
</feature>
<feature type="region of interest" description="Disordered" evidence="1">
    <location>
        <begin position="1"/>
        <end position="86"/>
    </location>
</feature>
<protein>
    <submittedName>
        <fullName evidence="2">Uncharacterized protein</fullName>
    </submittedName>
</protein>
<sequence>MNRDKQIIQTQQPETPTQKPIHRSGGTVGQLTGSQPSPIAESPGLNAEQKLKETGLISASNRERTDSQINEGHQDNIEEEEDEQTDEGALIQNKDYRVNVVSQPPVQKESVLSLLLADINPVSLSFCSAFKPGLSAIGLGYEPVNCPTVP</sequence>
<evidence type="ECO:0000313" key="2">
    <source>
        <dbReference type="EMBL" id="KAA6379881.1"/>
    </source>
</evidence>
<proteinExistence type="predicted"/>
<feature type="compositionally biased region" description="Basic and acidic residues" evidence="1">
    <location>
        <begin position="61"/>
        <end position="76"/>
    </location>
</feature>
<reference evidence="2 3" key="1">
    <citation type="submission" date="2019-03" db="EMBL/GenBank/DDBJ databases">
        <title>Single cell metagenomics reveals metabolic interactions within the superorganism composed of flagellate Streblomastix strix and complex community of Bacteroidetes bacteria on its surface.</title>
        <authorList>
            <person name="Treitli S.C."/>
            <person name="Kolisko M."/>
            <person name="Husnik F."/>
            <person name="Keeling P."/>
            <person name="Hampl V."/>
        </authorList>
    </citation>
    <scope>NUCLEOTIDE SEQUENCE [LARGE SCALE GENOMIC DNA]</scope>
    <source>
        <strain evidence="2">ST1C</strain>
    </source>
</reference>
<evidence type="ECO:0000313" key="3">
    <source>
        <dbReference type="Proteomes" id="UP000324800"/>
    </source>
</evidence>
<gene>
    <name evidence="2" type="ORF">EZS28_024593</name>
</gene>
<feature type="compositionally biased region" description="Acidic residues" evidence="1">
    <location>
        <begin position="77"/>
        <end position="86"/>
    </location>
</feature>
<dbReference type="EMBL" id="SNRW01008215">
    <property type="protein sequence ID" value="KAA6379881.1"/>
    <property type="molecule type" value="Genomic_DNA"/>
</dbReference>